<keyword evidence="8" id="KW-0131">Cell cycle</keyword>
<evidence type="ECO:0000256" key="10">
    <source>
        <dbReference type="PROSITE-ProRule" id="PRU00600"/>
    </source>
</evidence>
<evidence type="ECO:0000256" key="2">
    <source>
        <dbReference type="ARBA" id="ARBA00022553"/>
    </source>
</evidence>
<keyword evidence="4" id="KW-0677">Repeat</keyword>
<gene>
    <name evidence="14" type="ORF">scyTo_0016364</name>
</gene>
<dbReference type="InterPro" id="IPR051590">
    <property type="entry name" value="Replication_Regulatory_Kinase"/>
</dbReference>
<dbReference type="Proteomes" id="UP000288216">
    <property type="component" value="Unassembled WGS sequence"/>
</dbReference>
<sequence>MKPRTKTADSKLLPNRLTVHGKSGRSKGPLKSLQRGVNKAADIKLKPFTGKVFYLDLPSSKHTENLEKDLQDLGGTIEKFLSKDINYIISNRSEAKFAQTTGKNSPVPSPDSVQNAGNTSPHLSSRKESHEGSSHRALEMVSRGKSFVKKVIKEQEFVPGNNILSNALAWGVRILYIDDVKAYIARRKEAFVNTKSVIVKGEKCNRTVQSNSHRTKAGKLKKPFLKVEAISRHYRPLYIQLDCYPEINYYGPNPWSPFDIDKKNKANEKQNKGKARSKGHKVTVSEKNCKMDTKIMETLKEKKKKGYCECCMMKYEDLKIHLKSEHHKKFSESTEFNVVDKIISQFDCDFVDFQRDEMKRTKCSIGVNAHDFTQISIAAVHEEFRRPHKEHVERNRSAVIWSTKNNECVSGWENKPSSLSLQAKEIVSSGTLNSPSQMLPLSTPSHVSISEMLILSTFVNNKSSGEGVINFENPKKGTTLHSLSLCQGEERSSIISKVCLSEQLQLHHIGRLPIERFHSFTEESSRKNRFDEDMCGSRPQPDTTVCSDSDESKSKLLKLSKNLQQKRKEQENTILHIPKQSRITDHSTPDTAAAPVENPCSLLQTQVIFGQNRCEELMPEIITPSFNITAHKSTELSVIPQTVLTSSPCMKLHRKVRFSAVYGRNKKKAHDHRMEISTLAKERCLTEESEAPSLPLKNLLELFQTSEDSGSEFSGFTEYSSQNMSEVWDDDQPMNILSVFAQSSSLSSFLGF</sequence>
<name>A0A401Q5U4_SCYTO</name>
<reference evidence="14 15" key="1">
    <citation type="journal article" date="2018" name="Nat. Ecol. Evol.">
        <title>Shark genomes provide insights into elasmobranch evolution and the origin of vertebrates.</title>
        <authorList>
            <person name="Hara Y"/>
            <person name="Yamaguchi K"/>
            <person name="Onimaru K"/>
            <person name="Kadota M"/>
            <person name="Koyanagi M"/>
            <person name="Keeley SD"/>
            <person name="Tatsumi K"/>
            <person name="Tanaka K"/>
            <person name="Motone F"/>
            <person name="Kageyama Y"/>
            <person name="Nozu R"/>
            <person name="Adachi N"/>
            <person name="Nishimura O"/>
            <person name="Nakagawa R"/>
            <person name="Tanegashima C"/>
            <person name="Kiyatake I"/>
            <person name="Matsumoto R"/>
            <person name="Murakumo K"/>
            <person name="Nishida K"/>
            <person name="Terakita A"/>
            <person name="Kuratani S"/>
            <person name="Sato K"/>
            <person name="Hyodo S Kuraku.S."/>
        </authorList>
    </citation>
    <scope>NUCLEOTIDE SEQUENCE [LARGE SCALE GENOMIC DNA]</scope>
</reference>
<evidence type="ECO:0000256" key="8">
    <source>
        <dbReference type="ARBA" id="ARBA00023306"/>
    </source>
</evidence>
<keyword evidence="6" id="KW-0862">Zinc</keyword>
<feature type="region of interest" description="Disordered" evidence="11">
    <location>
        <begin position="98"/>
        <end position="136"/>
    </location>
</feature>
<dbReference type="GO" id="GO:1901987">
    <property type="term" value="P:regulation of cell cycle phase transition"/>
    <property type="evidence" value="ECO:0007669"/>
    <property type="project" value="TreeGrafter"/>
</dbReference>
<proteinExistence type="predicted"/>
<evidence type="ECO:0000313" key="15">
    <source>
        <dbReference type="Proteomes" id="UP000288216"/>
    </source>
</evidence>
<dbReference type="OrthoDB" id="21380at2759"/>
<dbReference type="GO" id="GO:0043539">
    <property type="term" value="F:protein serine/threonine kinase activator activity"/>
    <property type="evidence" value="ECO:0007669"/>
    <property type="project" value="TreeGrafter"/>
</dbReference>
<organism evidence="14 15">
    <name type="scientific">Scyliorhinus torazame</name>
    <name type="common">Cloudy catshark</name>
    <name type="synonym">Catulus torazame</name>
    <dbReference type="NCBI Taxonomy" id="75743"/>
    <lineage>
        <taxon>Eukaryota</taxon>
        <taxon>Metazoa</taxon>
        <taxon>Chordata</taxon>
        <taxon>Craniata</taxon>
        <taxon>Vertebrata</taxon>
        <taxon>Chondrichthyes</taxon>
        <taxon>Elasmobranchii</taxon>
        <taxon>Galeomorphii</taxon>
        <taxon>Galeoidea</taxon>
        <taxon>Carcharhiniformes</taxon>
        <taxon>Scyliorhinidae</taxon>
        <taxon>Scyliorhinus</taxon>
    </lineage>
</organism>
<feature type="domain" description="DBF4-type" evidence="13">
    <location>
        <begin position="301"/>
        <end position="349"/>
    </location>
</feature>
<evidence type="ECO:0000256" key="9">
    <source>
        <dbReference type="ARBA" id="ARBA00040397"/>
    </source>
</evidence>
<dbReference type="Gene3D" id="6.10.250.3410">
    <property type="entry name" value="DBF zinc finger"/>
    <property type="match status" value="1"/>
</dbReference>
<evidence type="ECO:0000256" key="6">
    <source>
        <dbReference type="ARBA" id="ARBA00022833"/>
    </source>
</evidence>
<dbReference type="GO" id="GO:0008270">
    <property type="term" value="F:zinc ion binding"/>
    <property type="evidence" value="ECO:0007669"/>
    <property type="project" value="UniProtKB-KW"/>
</dbReference>
<dbReference type="InterPro" id="IPR001357">
    <property type="entry name" value="BRCT_dom"/>
</dbReference>
<feature type="domain" description="BRCT" evidence="12">
    <location>
        <begin position="43"/>
        <end position="111"/>
    </location>
</feature>
<comment type="subcellular location">
    <subcellularLocation>
        <location evidence="1">Nucleus</location>
    </subcellularLocation>
</comment>
<evidence type="ECO:0000313" key="14">
    <source>
        <dbReference type="EMBL" id="GCB80725.1"/>
    </source>
</evidence>
<keyword evidence="5 10" id="KW-0863">Zinc-finger</keyword>
<evidence type="ECO:0000256" key="3">
    <source>
        <dbReference type="ARBA" id="ARBA00022723"/>
    </source>
</evidence>
<dbReference type="AlphaFoldDB" id="A0A401Q5U4"/>
<dbReference type="GO" id="GO:0010571">
    <property type="term" value="P:positive regulation of nuclear cell cycle DNA replication"/>
    <property type="evidence" value="ECO:0007669"/>
    <property type="project" value="TreeGrafter"/>
</dbReference>
<protein>
    <recommendedName>
        <fullName evidence="9">Protein DBF4 homolog A</fullName>
    </recommendedName>
</protein>
<evidence type="ECO:0000256" key="4">
    <source>
        <dbReference type="ARBA" id="ARBA00022737"/>
    </source>
</evidence>
<keyword evidence="15" id="KW-1185">Reference proteome</keyword>
<dbReference type="Gene3D" id="2.10.50.40">
    <property type="match status" value="1"/>
</dbReference>
<dbReference type="InterPro" id="IPR038545">
    <property type="entry name" value="Znf_DBF_sf"/>
</dbReference>
<dbReference type="PROSITE" id="PS50172">
    <property type="entry name" value="BRCT"/>
    <property type="match status" value="1"/>
</dbReference>
<keyword evidence="3" id="KW-0479">Metal-binding</keyword>
<dbReference type="InterPro" id="IPR006572">
    <property type="entry name" value="Znf_DBF"/>
</dbReference>
<comment type="caution">
    <text evidence="14">The sequence shown here is derived from an EMBL/GenBank/DDBJ whole genome shotgun (WGS) entry which is preliminary data.</text>
</comment>
<evidence type="ECO:0000256" key="1">
    <source>
        <dbReference type="ARBA" id="ARBA00004123"/>
    </source>
</evidence>
<evidence type="ECO:0000259" key="13">
    <source>
        <dbReference type="PROSITE" id="PS51265"/>
    </source>
</evidence>
<dbReference type="PANTHER" id="PTHR15375:SF22">
    <property type="entry name" value="PROTEIN DBF4 HOMOLOG A"/>
    <property type="match status" value="1"/>
</dbReference>
<feature type="region of interest" description="Disordered" evidence="11">
    <location>
        <begin position="522"/>
        <end position="551"/>
    </location>
</feature>
<evidence type="ECO:0000256" key="11">
    <source>
        <dbReference type="SAM" id="MobiDB-lite"/>
    </source>
</evidence>
<dbReference type="FunFam" id="6.10.250.3410:FF:000001">
    <property type="entry name" value="Protein DBF4 homolog A"/>
    <property type="match status" value="1"/>
</dbReference>
<dbReference type="Pfam" id="PF07535">
    <property type="entry name" value="zf-DBF"/>
    <property type="match status" value="1"/>
</dbReference>
<dbReference type="GO" id="GO:0031431">
    <property type="term" value="C:Dbf4-dependent protein kinase complex"/>
    <property type="evidence" value="ECO:0007669"/>
    <property type="project" value="TreeGrafter"/>
</dbReference>
<evidence type="ECO:0000256" key="5">
    <source>
        <dbReference type="ARBA" id="ARBA00022771"/>
    </source>
</evidence>
<feature type="region of interest" description="Disordered" evidence="11">
    <location>
        <begin position="1"/>
        <end position="34"/>
    </location>
</feature>
<dbReference type="OMA" id="YCECCMM"/>
<feature type="compositionally biased region" description="Basic and acidic residues" evidence="11">
    <location>
        <begin position="125"/>
        <end position="136"/>
    </location>
</feature>
<feature type="compositionally biased region" description="Basic and acidic residues" evidence="11">
    <location>
        <begin position="522"/>
        <end position="532"/>
    </location>
</feature>
<dbReference type="STRING" id="75743.A0A401Q5U4"/>
<accession>A0A401Q5U4</accession>
<evidence type="ECO:0000256" key="7">
    <source>
        <dbReference type="ARBA" id="ARBA00023242"/>
    </source>
</evidence>
<dbReference type="EMBL" id="BFAA01009850">
    <property type="protein sequence ID" value="GCB80725.1"/>
    <property type="molecule type" value="Genomic_DNA"/>
</dbReference>
<dbReference type="PROSITE" id="PS51265">
    <property type="entry name" value="ZF_DBF4"/>
    <property type="match status" value="1"/>
</dbReference>
<dbReference type="PANTHER" id="PTHR15375">
    <property type="entry name" value="ACTIVATOR OF S-PHASE KINASE-RELATED"/>
    <property type="match status" value="1"/>
</dbReference>
<dbReference type="GO" id="GO:0003676">
    <property type="term" value="F:nucleic acid binding"/>
    <property type="evidence" value="ECO:0007669"/>
    <property type="project" value="InterPro"/>
</dbReference>
<keyword evidence="7" id="KW-0539">Nucleus</keyword>
<keyword evidence="2" id="KW-0597">Phosphoprotein</keyword>
<feature type="compositionally biased region" description="Polar residues" evidence="11">
    <location>
        <begin position="98"/>
        <end position="123"/>
    </location>
</feature>
<evidence type="ECO:0000259" key="12">
    <source>
        <dbReference type="PROSITE" id="PS50172"/>
    </source>
</evidence>
<dbReference type="SMART" id="SM00586">
    <property type="entry name" value="ZnF_DBF"/>
    <property type="match status" value="1"/>
</dbReference>